<dbReference type="AlphaFoldDB" id="A0A967B4U9"/>
<comment type="function">
    <text evidence="9">Catalyzes the ATP-dependent amidation of the two carboxylate groups at positions a and c of cobyrinate, using either L-glutamine or ammonia as the nitrogen source.</text>
</comment>
<name>A0A967B4U9_9PROT</name>
<dbReference type="InterPro" id="IPR029062">
    <property type="entry name" value="Class_I_gatase-like"/>
</dbReference>
<keyword evidence="4 9" id="KW-0436">Ligase</keyword>
<dbReference type="InterPro" id="IPR002586">
    <property type="entry name" value="CobQ/CobB/MinD/ParA_Nub-bd_dom"/>
</dbReference>
<comment type="domain">
    <text evidence="9">Comprises of two domains. The C-terminal domain contains the binding site for glutamine and catalyzes the hydrolysis of this substrate to glutamate and ammonia. The N-terminal domain is anticipated to bind ATP and cobyrinate and catalyzes the ultimate synthesis of the diamide product. The ammonia produced via the glutaminase domain is probably translocated to the adjacent domain via a molecular tunnel, where it reacts with an activated intermediate.</text>
</comment>
<evidence type="ECO:0000256" key="4">
    <source>
        <dbReference type="ARBA" id="ARBA00022598"/>
    </source>
</evidence>
<dbReference type="CDD" id="cd05388">
    <property type="entry name" value="CobB_N"/>
    <property type="match status" value="1"/>
</dbReference>
<dbReference type="EC" id="6.3.5.11" evidence="9"/>
<keyword evidence="8 9" id="KW-0315">Glutamine amidotransferase</keyword>
<dbReference type="InterPro" id="IPR027417">
    <property type="entry name" value="P-loop_NTPase"/>
</dbReference>
<evidence type="ECO:0000313" key="13">
    <source>
        <dbReference type="Proteomes" id="UP000597459"/>
    </source>
</evidence>
<dbReference type="GO" id="GO:0009236">
    <property type="term" value="P:cobalamin biosynthetic process"/>
    <property type="evidence" value="ECO:0007669"/>
    <property type="project" value="UniProtKB-UniRule"/>
</dbReference>
<dbReference type="InterPro" id="IPR004484">
    <property type="entry name" value="CbiA/CobB_synth"/>
</dbReference>
<comment type="miscellaneous">
    <text evidence="9">The a and c carboxylates of cobyrinate are activated for nucleophilic attack via formation of a phosphorylated intermediate by ATP. CbiA catalyzes first the amidation of the c-carboxylate, and then that of the a-carboxylate.</text>
</comment>
<evidence type="ECO:0000259" key="11">
    <source>
        <dbReference type="Pfam" id="PF07685"/>
    </source>
</evidence>
<protein>
    <recommendedName>
        <fullName evidence="9">Cobyrinate a,c-diamide synthase</fullName>
        <ecNumber evidence="9">6.3.5.11</ecNumber>
    </recommendedName>
    <alternativeName>
        <fullName evidence="9">Cobyrinic acid a,c-diamide synthetase</fullName>
    </alternativeName>
</protein>
<dbReference type="PANTHER" id="PTHR43873:SF1">
    <property type="entry name" value="COBYRINATE A,C-DIAMIDE SYNTHASE"/>
    <property type="match status" value="1"/>
</dbReference>
<dbReference type="Proteomes" id="UP000597459">
    <property type="component" value="Unassembled WGS sequence"/>
</dbReference>
<proteinExistence type="inferred from homology"/>
<evidence type="ECO:0000256" key="2">
    <source>
        <dbReference type="ARBA" id="ARBA00006205"/>
    </source>
</evidence>
<feature type="domain" description="CobB/CobQ-like glutamine amidotransferase" evidence="11">
    <location>
        <begin position="240"/>
        <end position="430"/>
    </location>
</feature>
<comment type="pathway">
    <text evidence="9">Cofactor biosynthesis; adenosylcobalamin biosynthesis; cob(II)yrinate a,c-diamide from sirohydrochlorin (anaerobic route): step 10/10.</text>
</comment>
<feature type="active site" description="Nucleophile" evidence="9">
    <location>
        <position position="322"/>
    </location>
</feature>
<dbReference type="PANTHER" id="PTHR43873">
    <property type="entry name" value="COBYRINATE A,C-DIAMIDE SYNTHASE"/>
    <property type="match status" value="1"/>
</dbReference>
<evidence type="ECO:0000256" key="7">
    <source>
        <dbReference type="ARBA" id="ARBA00022842"/>
    </source>
</evidence>
<keyword evidence="3 9" id="KW-0169">Cobalamin biosynthesis</keyword>
<dbReference type="InterPro" id="IPR011698">
    <property type="entry name" value="GATase_3"/>
</dbReference>
<dbReference type="NCBIfam" id="NF002204">
    <property type="entry name" value="PRK01077.1"/>
    <property type="match status" value="1"/>
</dbReference>
<dbReference type="EMBL" id="WOTH01000011">
    <property type="protein sequence ID" value="NHO53787.1"/>
    <property type="molecule type" value="Genomic_DNA"/>
</dbReference>
<dbReference type="GO" id="GO:0005524">
    <property type="term" value="F:ATP binding"/>
    <property type="evidence" value="ECO:0007669"/>
    <property type="project" value="UniProtKB-UniRule"/>
</dbReference>
<keyword evidence="13" id="KW-1185">Reference proteome</keyword>
<evidence type="ECO:0000256" key="9">
    <source>
        <dbReference type="HAMAP-Rule" id="MF_00027"/>
    </source>
</evidence>
<dbReference type="SUPFAM" id="SSF52540">
    <property type="entry name" value="P-loop containing nucleoside triphosphate hydrolases"/>
    <property type="match status" value="1"/>
</dbReference>
<evidence type="ECO:0000313" key="12">
    <source>
        <dbReference type="EMBL" id="NHO53787.1"/>
    </source>
</evidence>
<feature type="domain" description="CobQ/CobB/MinD/ParA nucleotide binding" evidence="10">
    <location>
        <begin position="1"/>
        <end position="185"/>
    </location>
</feature>
<reference evidence="12" key="1">
    <citation type="submission" date="2019-11" db="EMBL/GenBank/DDBJ databases">
        <title>Description of new Acetobacter species.</title>
        <authorList>
            <person name="Cleenwerck I."/>
            <person name="Sombolestani A.S."/>
        </authorList>
    </citation>
    <scope>NUCLEOTIDE SEQUENCE</scope>
    <source>
        <strain evidence="12">LMG 1626</strain>
    </source>
</reference>
<dbReference type="NCBIfam" id="TIGR00379">
    <property type="entry name" value="cobB"/>
    <property type="match status" value="1"/>
</dbReference>
<comment type="caution">
    <text evidence="12">The sequence shown here is derived from an EMBL/GenBank/DDBJ whole genome shotgun (WGS) entry which is preliminary data.</text>
</comment>
<dbReference type="HAMAP" id="MF_00027">
    <property type="entry name" value="CobB_CbiA"/>
    <property type="match status" value="1"/>
</dbReference>
<dbReference type="Pfam" id="PF07685">
    <property type="entry name" value="GATase_3"/>
    <property type="match status" value="1"/>
</dbReference>
<organism evidence="12 13">
    <name type="scientific">Acetobacter estunensis</name>
    <dbReference type="NCBI Taxonomy" id="104097"/>
    <lineage>
        <taxon>Bacteria</taxon>
        <taxon>Pseudomonadati</taxon>
        <taxon>Pseudomonadota</taxon>
        <taxon>Alphaproteobacteria</taxon>
        <taxon>Acetobacterales</taxon>
        <taxon>Acetobacteraceae</taxon>
        <taxon>Acetobacter</taxon>
    </lineage>
</organism>
<accession>A0A967B4U9</accession>
<evidence type="ECO:0000259" key="10">
    <source>
        <dbReference type="Pfam" id="PF01656"/>
    </source>
</evidence>
<dbReference type="Pfam" id="PF01656">
    <property type="entry name" value="CbiA"/>
    <property type="match status" value="1"/>
</dbReference>
<sequence>MIAAPRSGGGKTTVTLGLLAALRARGVRVRGAKTGPDYIDPAFHEAVTGLPSFNLDSWAMAPSLLEGVLADATQDADLLVVESAMGLFDGLMEPQGNRGAPSDIAARFGIPVVLVLDVSGQGQSAAAVAHGFATLDPAVHVAGVVLNQVASARHLAMAKGAVEAAGLSVLGAFLRDKTLVLPERHLGLVQAREQHELEALVGRLAERTVASLDLDAMLGVAQPLDIHGGHDIAVAPPGQRIAVANDVAFSFFYGHLAHGWRKAAAELVPFSPLADEGPDASCDICWLPGGYPELHAGCLSQARNFQTSLAEFARTRPVHGECGGFMVLGRALEDAQGVMHPMSGLLGHVTSFAKRKMNLGYREAVLREDCALGRRGTCLRGHEFHYAQVIEAGHDEPLVDLRDGTGRDLGLAGGRCGHVSGTYFHVMAQRETRA</sequence>
<dbReference type="Gene3D" id="3.40.50.300">
    <property type="entry name" value="P-loop containing nucleotide triphosphate hydrolases"/>
    <property type="match status" value="1"/>
</dbReference>
<keyword evidence="5 9" id="KW-0547">Nucleotide-binding</keyword>
<comment type="similarity">
    <text evidence="2">Belongs to the CobB/CobQ family. CobQ subfamily.</text>
</comment>
<keyword evidence="7 9" id="KW-0460">Magnesium</keyword>
<feature type="site" description="Increases nucleophilicity of active site Cys" evidence="9">
    <location>
        <position position="425"/>
    </location>
</feature>
<evidence type="ECO:0000256" key="8">
    <source>
        <dbReference type="ARBA" id="ARBA00022962"/>
    </source>
</evidence>
<evidence type="ECO:0000256" key="5">
    <source>
        <dbReference type="ARBA" id="ARBA00022741"/>
    </source>
</evidence>
<keyword evidence="6 9" id="KW-0067">ATP-binding</keyword>
<comment type="cofactor">
    <cofactor evidence="1 9">
        <name>Mg(2+)</name>
        <dbReference type="ChEBI" id="CHEBI:18420"/>
    </cofactor>
</comment>
<dbReference type="GO" id="GO:0042242">
    <property type="term" value="F:cobyrinic acid a,c-diamide synthase activity"/>
    <property type="evidence" value="ECO:0007669"/>
    <property type="project" value="UniProtKB-UniRule"/>
</dbReference>
<evidence type="ECO:0000256" key="1">
    <source>
        <dbReference type="ARBA" id="ARBA00001946"/>
    </source>
</evidence>
<comment type="similarity">
    <text evidence="9">Belongs to the CobB/CbiA family.</text>
</comment>
<evidence type="ECO:0000256" key="3">
    <source>
        <dbReference type="ARBA" id="ARBA00022573"/>
    </source>
</evidence>
<evidence type="ECO:0000256" key="6">
    <source>
        <dbReference type="ARBA" id="ARBA00022840"/>
    </source>
</evidence>
<comment type="catalytic activity">
    <reaction evidence="9">
        <text>cob(II)yrinate + 2 L-glutamine + 2 ATP + 2 H2O = cob(II)yrinate a,c diamide + 2 L-glutamate + 2 ADP + 2 phosphate + 2 H(+)</text>
        <dbReference type="Rhea" id="RHEA:26289"/>
        <dbReference type="ChEBI" id="CHEBI:15377"/>
        <dbReference type="ChEBI" id="CHEBI:15378"/>
        <dbReference type="ChEBI" id="CHEBI:29985"/>
        <dbReference type="ChEBI" id="CHEBI:30616"/>
        <dbReference type="ChEBI" id="CHEBI:43474"/>
        <dbReference type="ChEBI" id="CHEBI:58359"/>
        <dbReference type="ChEBI" id="CHEBI:58537"/>
        <dbReference type="ChEBI" id="CHEBI:58894"/>
        <dbReference type="ChEBI" id="CHEBI:456216"/>
        <dbReference type="EC" id="6.3.5.11"/>
    </reaction>
</comment>
<dbReference type="PROSITE" id="PS51274">
    <property type="entry name" value="GATASE_COBBQ"/>
    <property type="match status" value="1"/>
</dbReference>
<gene>
    <name evidence="9" type="primary">cbiA</name>
    <name evidence="12" type="ORF">GOB87_07390</name>
</gene>
<dbReference type="SUPFAM" id="SSF52317">
    <property type="entry name" value="Class I glutamine amidotransferase-like"/>
    <property type="match status" value="1"/>
</dbReference>